<keyword evidence="6" id="KW-1185">Reference proteome</keyword>
<evidence type="ECO:0000256" key="4">
    <source>
        <dbReference type="SAM" id="Phobius"/>
    </source>
</evidence>
<gene>
    <name evidence="5" type="ORF">GDS87_06035</name>
</gene>
<dbReference type="InterPro" id="IPR012902">
    <property type="entry name" value="N_methyl_site"/>
</dbReference>
<accession>A0ABX6DA88</accession>
<dbReference type="EMBL" id="CP045835">
    <property type="protein sequence ID" value="QGG50533.1"/>
    <property type="molecule type" value="Genomic_DNA"/>
</dbReference>
<dbReference type="PRINTS" id="PR00813">
    <property type="entry name" value="BCTERIALGSPG"/>
</dbReference>
<evidence type="ECO:0000256" key="3">
    <source>
        <dbReference type="ARBA" id="ARBA00023287"/>
    </source>
</evidence>
<dbReference type="RefSeq" id="WP_369594909.1">
    <property type="nucleotide sequence ID" value="NZ_CP045835.1"/>
</dbReference>
<dbReference type="PROSITE" id="PS00409">
    <property type="entry name" value="PROKAR_NTER_METHYL"/>
    <property type="match status" value="1"/>
</dbReference>
<evidence type="ECO:0000256" key="2">
    <source>
        <dbReference type="ARBA" id="ARBA00022481"/>
    </source>
</evidence>
<proteinExistence type="predicted"/>
<dbReference type="NCBIfam" id="TIGR02532">
    <property type="entry name" value="IV_pilin_GFxxxE"/>
    <property type="match status" value="1"/>
</dbReference>
<keyword evidence="3" id="KW-0178">Competence</keyword>
<dbReference type="Gene3D" id="3.30.700.10">
    <property type="entry name" value="Glycoprotein, Type 4 Pilin"/>
    <property type="match status" value="1"/>
</dbReference>
<evidence type="ECO:0000256" key="1">
    <source>
        <dbReference type="ARBA" id="ARBA00004241"/>
    </source>
</evidence>
<reference evidence="5 6" key="1">
    <citation type="submission" date="2019-11" db="EMBL/GenBank/DDBJ databases">
        <title>Whole Genome Sequencing and Comparative Genomic Analyses of Lysinibacillus pakistanensis LZH-9, a Halotolerant Strain with Excellent COD Removal Capability.</title>
        <authorList>
            <person name="Zhou H."/>
        </authorList>
    </citation>
    <scope>NUCLEOTIDE SEQUENCE [LARGE SCALE GENOMIC DNA]</scope>
    <source>
        <strain evidence="5 6">LZH-9</strain>
    </source>
</reference>
<keyword evidence="4" id="KW-0812">Transmembrane</keyword>
<dbReference type="Proteomes" id="UP000373269">
    <property type="component" value="Chromosome"/>
</dbReference>
<sequence length="151" mass="16476">MFKKLLNKKLLKNQKGLTLIELLAVIVILAIVAAIAVPAIGNVIQNSKYNAIKADAINVLNAANIYYTDNPDANDGVTVEELINENYLDSAGKLPLKDTEVSKDVPRKINVTVEKVLKHSIEFKDATIDKINGDNKKGSKIEGKYTVGSNK</sequence>
<dbReference type="InterPro" id="IPR000983">
    <property type="entry name" value="Bac_GSPG_pilin"/>
</dbReference>
<evidence type="ECO:0000313" key="6">
    <source>
        <dbReference type="Proteomes" id="UP000373269"/>
    </source>
</evidence>
<dbReference type="InterPro" id="IPR045584">
    <property type="entry name" value="Pilin-like"/>
</dbReference>
<keyword evidence="2" id="KW-0488">Methylation</keyword>
<dbReference type="SUPFAM" id="SSF54523">
    <property type="entry name" value="Pili subunits"/>
    <property type="match status" value="1"/>
</dbReference>
<dbReference type="Pfam" id="PF07963">
    <property type="entry name" value="N_methyl"/>
    <property type="match status" value="1"/>
</dbReference>
<feature type="transmembrane region" description="Helical" evidence="4">
    <location>
        <begin position="20"/>
        <end position="40"/>
    </location>
</feature>
<organism evidence="5 6">
    <name type="scientific">Lysinibacillus pakistanensis</name>
    <dbReference type="NCBI Taxonomy" id="759811"/>
    <lineage>
        <taxon>Bacteria</taxon>
        <taxon>Bacillati</taxon>
        <taxon>Bacillota</taxon>
        <taxon>Bacilli</taxon>
        <taxon>Bacillales</taxon>
        <taxon>Bacillaceae</taxon>
        <taxon>Lysinibacillus</taxon>
    </lineage>
</organism>
<keyword evidence="4" id="KW-0472">Membrane</keyword>
<evidence type="ECO:0000313" key="5">
    <source>
        <dbReference type="EMBL" id="QGG50533.1"/>
    </source>
</evidence>
<protein>
    <submittedName>
        <fullName evidence="5">Prepilin-type N-terminal cleavage/methylation domain-containing protein</fullName>
    </submittedName>
</protein>
<name>A0ABX6DA88_9BACI</name>
<keyword evidence="4" id="KW-1133">Transmembrane helix</keyword>
<comment type="subcellular location">
    <subcellularLocation>
        <location evidence="1">Cell surface</location>
    </subcellularLocation>
</comment>